<dbReference type="AlphaFoldDB" id="A0A074ZQ60"/>
<evidence type="ECO:0000313" key="2">
    <source>
        <dbReference type="EMBL" id="KER29211.1"/>
    </source>
</evidence>
<organism evidence="2 3">
    <name type="scientific">Opisthorchis viverrini</name>
    <name type="common">Southeast Asian liver fluke</name>
    <dbReference type="NCBI Taxonomy" id="6198"/>
    <lineage>
        <taxon>Eukaryota</taxon>
        <taxon>Metazoa</taxon>
        <taxon>Spiralia</taxon>
        <taxon>Lophotrochozoa</taxon>
        <taxon>Platyhelminthes</taxon>
        <taxon>Trematoda</taxon>
        <taxon>Digenea</taxon>
        <taxon>Opisthorchiida</taxon>
        <taxon>Opisthorchiata</taxon>
        <taxon>Opisthorchiidae</taxon>
        <taxon>Opisthorchis</taxon>
    </lineage>
</organism>
<dbReference type="Proteomes" id="UP000054324">
    <property type="component" value="Unassembled WGS sequence"/>
</dbReference>
<evidence type="ECO:0000256" key="1">
    <source>
        <dbReference type="SAM" id="Phobius"/>
    </source>
</evidence>
<protein>
    <submittedName>
        <fullName evidence="2">Uncharacterized protein</fullName>
    </submittedName>
</protein>
<accession>A0A074ZQ60</accession>
<name>A0A074ZQ60_OPIVI</name>
<proteinExistence type="predicted"/>
<dbReference type="KEGG" id="ovi:T265_04141"/>
<gene>
    <name evidence="2" type="ORF">T265_04141</name>
</gene>
<dbReference type="RefSeq" id="XP_009167063.1">
    <property type="nucleotide sequence ID" value="XM_009168799.1"/>
</dbReference>
<evidence type="ECO:0000313" key="3">
    <source>
        <dbReference type="Proteomes" id="UP000054324"/>
    </source>
</evidence>
<feature type="transmembrane region" description="Helical" evidence="1">
    <location>
        <begin position="36"/>
        <end position="61"/>
    </location>
</feature>
<dbReference type="CTD" id="20318327"/>
<sequence>MESTSATGFKPHMEWLFYLSVPGNHLAEEAVWSDTWALTGVSVCESALLTQLLILFVLFTLRRLKKLREDRTTGQQTGSRLRMDWVLRIRKVTLVMCRNTGSSGEFLVVDQAAVDVFAELGN</sequence>
<keyword evidence="1" id="KW-1133">Transmembrane helix</keyword>
<keyword evidence="3" id="KW-1185">Reference proteome</keyword>
<keyword evidence="1" id="KW-0472">Membrane</keyword>
<keyword evidence="1" id="KW-0812">Transmembrane</keyword>
<reference evidence="2 3" key="1">
    <citation type="submission" date="2013-11" db="EMBL/GenBank/DDBJ databases">
        <title>Opisthorchis viverrini - life in the bile duct.</title>
        <authorList>
            <person name="Young N.D."/>
            <person name="Nagarajan N."/>
            <person name="Lin S.J."/>
            <person name="Korhonen P.K."/>
            <person name="Jex A.R."/>
            <person name="Hall R.S."/>
            <person name="Safavi-Hemami H."/>
            <person name="Kaewkong W."/>
            <person name="Bertrand D."/>
            <person name="Gao S."/>
            <person name="Seet Q."/>
            <person name="Wongkham S."/>
            <person name="Teh B.T."/>
            <person name="Wongkham C."/>
            <person name="Intapan P.M."/>
            <person name="Maleewong W."/>
            <person name="Yang X."/>
            <person name="Hu M."/>
            <person name="Wang Z."/>
            <person name="Hofmann A."/>
            <person name="Sternberg P.W."/>
            <person name="Tan P."/>
            <person name="Wang J."/>
            <person name="Gasser R.B."/>
        </authorList>
    </citation>
    <scope>NUCLEOTIDE SEQUENCE [LARGE SCALE GENOMIC DNA]</scope>
</reference>
<dbReference type="EMBL" id="KL596683">
    <property type="protein sequence ID" value="KER29211.1"/>
    <property type="molecule type" value="Genomic_DNA"/>
</dbReference>
<dbReference type="GeneID" id="20318327"/>